<name>A0A9D2KVF9_9BACE</name>
<protein>
    <submittedName>
        <fullName evidence="3">HDIG domain-containing protein</fullName>
    </submittedName>
</protein>
<evidence type="ECO:0000313" key="3">
    <source>
        <dbReference type="EMBL" id="HJA86357.1"/>
    </source>
</evidence>
<keyword evidence="1" id="KW-1133">Transmembrane helix</keyword>
<dbReference type="InterPro" id="IPR052722">
    <property type="entry name" value="PgpH_phosphodiesterase"/>
</dbReference>
<evidence type="ECO:0000259" key="2">
    <source>
        <dbReference type="SMART" id="SM00471"/>
    </source>
</evidence>
<dbReference type="AlphaFoldDB" id="A0A9D2KVF9"/>
<dbReference type="Pfam" id="PF07697">
    <property type="entry name" value="7TMR-HDED"/>
    <property type="match status" value="1"/>
</dbReference>
<gene>
    <name evidence="3" type="ORF">H9950_09260</name>
</gene>
<dbReference type="Pfam" id="PF07698">
    <property type="entry name" value="7TM-7TMR_HD"/>
    <property type="match status" value="1"/>
</dbReference>
<dbReference type="InterPro" id="IPR011624">
    <property type="entry name" value="Metal-dep_PHydrolase_7TM_extra"/>
</dbReference>
<keyword evidence="1" id="KW-0472">Membrane</keyword>
<dbReference type="PANTHER" id="PTHR36442">
    <property type="entry name" value="CYCLIC-DI-AMP PHOSPHODIESTERASE PGPH"/>
    <property type="match status" value="1"/>
</dbReference>
<dbReference type="InterPro" id="IPR011621">
    <property type="entry name" value="Metal-dep_PHydrolase_7TM_intra"/>
</dbReference>
<feature type="transmembrane region" description="Helical" evidence="1">
    <location>
        <begin position="378"/>
        <end position="396"/>
    </location>
</feature>
<dbReference type="CDD" id="cd00077">
    <property type="entry name" value="HDc"/>
    <property type="match status" value="1"/>
</dbReference>
<organism evidence="3 4">
    <name type="scientific">Candidatus Bacteroides avicola</name>
    <dbReference type="NCBI Taxonomy" id="2838468"/>
    <lineage>
        <taxon>Bacteria</taxon>
        <taxon>Pseudomonadati</taxon>
        <taxon>Bacteroidota</taxon>
        <taxon>Bacteroidia</taxon>
        <taxon>Bacteroidales</taxon>
        <taxon>Bacteroidaceae</taxon>
        <taxon>Bacteroides</taxon>
    </lineage>
</organism>
<dbReference type="SMART" id="SM00471">
    <property type="entry name" value="HDc"/>
    <property type="match status" value="1"/>
</dbReference>
<evidence type="ECO:0000313" key="4">
    <source>
        <dbReference type="Proteomes" id="UP000823862"/>
    </source>
</evidence>
<dbReference type="PANTHER" id="PTHR36442:SF1">
    <property type="entry name" value="CYCLIC-DI-AMP PHOSPHODIESTERASE PGPH"/>
    <property type="match status" value="1"/>
</dbReference>
<dbReference type="Gene3D" id="1.10.3210.10">
    <property type="entry name" value="Hypothetical protein af1432"/>
    <property type="match status" value="1"/>
</dbReference>
<dbReference type="SUPFAM" id="SSF109604">
    <property type="entry name" value="HD-domain/PDEase-like"/>
    <property type="match status" value="1"/>
</dbReference>
<comment type="caution">
    <text evidence="3">The sequence shown here is derived from an EMBL/GenBank/DDBJ whole genome shotgun (WGS) entry which is preliminary data.</text>
</comment>
<feature type="transmembrane region" description="Helical" evidence="1">
    <location>
        <begin position="350"/>
        <end position="372"/>
    </location>
</feature>
<feature type="transmembrane region" description="Helical" evidence="1">
    <location>
        <begin position="403"/>
        <end position="423"/>
    </location>
</feature>
<dbReference type="Proteomes" id="UP000823862">
    <property type="component" value="Unassembled WGS sequence"/>
</dbReference>
<sequence length="699" mass="79538">MFFFVLFGKNSTDMTQFKINKDLLSRNLLYKVLIFIATVAVIVYFMPRDGKFNYQFDTGKPWKYGQLIATFDFPIYKDAEVVQHEQDSMLRQFQPFFNIDRKAEADALGRLQADYQKTLKEVLPARYFHYVQKMLEEIYAAGILPTEALDSLQQDSTAAVMVVDHKLASQRETTELYSVKTAYQHILKADTLHYRPEVLRACPLNDYLTPNLQYDKARSDAARQELLDNYSWANGIVLTGQKIVDRGEIISPKTYNILESLRKESIKRNESTGQKRLMLVGQILYVCIFMLCFMLYLDLFRKEYYDHKGGMSLLFAGITLYCAVTGLMMSQNFLNVYMLPYAMLPIIIRVFLDSRTAFLTLVITVLICSVSLRYPHEFILLQCAAGLTAIFSLRELSQRSQLFQTAGVVTLTYAATFFAFELITENDLSKLNGSMYIYFVINGILLLFTYPLLFLVEKAFGFTSNVTLVELSNINTPLLRRMSETVPGTFQHSMQVANLAAAAANAIGANSQLVRTGALYHDIGKMEHPVFFTENQSGGVNPHKSLSYEQSAQVVISHVTDGIKLADKYNLPKVIKEFITTHHGKGVTKYFYISWKNEHPGEETDPAVFTYPGPNPFTKEQAILMMADAVEAASRSLPEYTEESIGKLVEKIIDGQLADGFFKNCPITFKDIAVAKNVFKEKLIIMHHTRISYPELKKQ</sequence>
<dbReference type="InterPro" id="IPR003607">
    <property type="entry name" value="HD/PDEase_dom"/>
</dbReference>
<dbReference type="InterPro" id="IPR006675">
    <property type="entry name" value="HDIG_dom"/>
</dbReference>
<feature type="domain" description="HD/PDEase" evidence="2">
    <location>
        <begin position="485"/>
        <end position="642"/>
    </location>
</feature>
<reference evidence="3" key="2">
    <citation type="submission" date="2021-04" db="EMBL/GenBank/DDBJ databases">
        <authorList>
            <person name="Gilroy R."/>
        </authorList>
    </citation>
    <scope>NUCLEOTIDE SEQUENCE</scope>
    <source>
        <strain evidence="3">ChiHjej12B11-9795</strain>
    </source>
</reference>
<accession>A0A9D2KVF9</accession>
<evidence type="ECO:0000256" key="1">
    <source>
        <dbReference type="SAM" id="Phobius"/>
    </source>
</evidence>
<dbReference type="EMBL" id="DWZI01000044">
    <property type="protein sequence ID" value="HJA86357.1"/>
    <property type="molecule type" value="Genomic_DNA"/>
</dbReference>
<feature type="transmembrane region" description="Helical" evidence="1">
    <location>
        <begin position="309"/>
        <end position="329"/>
    </location>
</feature>
<keyword evidence="1" id="KW-0812">Transmembrane</keyword>
<dbReference type="NCBIfam" id="TIGR00277">
    <property type="entry name" value="HDIG"/>
    <property type="match status" value="1"/>
</dbReference>
<proteinExistence type="predicted"/>
<feature type="transmembrane region" description="Helical" evidence="1">
    <location>
        <begin position="435"/>
        <end position="456"/>
    </location>
</feature>
<reference evidence="3" key="1">
    <citation type="journal article" date="2021" name="PeerJ">
        <title>Extensive microbial diversity within the chicken gut microbiome revealed by metagenomics and culture.</title>
        <authorList>
            <person name="Gilroy R."/>
            <person name="Ravi A."/>
            <person name="Getino M."/>
            <person name="Pursley I."/>
            <person name="Horton D.L."/>
            <person name="Alikhan N.F."/>
            <person name="Baker D."/>
            <person name="Gharbi K."/>
            <person name="Hall N."/>
            <person name="Watson M."/>
            <person name="Adriaenssens E.M."/>
            <person name="Foster-Nyarko E."/>
            <person name="Jarju S."/>
            <person name="Secka A."/>
            <person name="Antonio M."/>
            <person name="Oren A."/>
            <person name="Chaudhuri R.R."/>
            <person name="La Ragione R."/>
            <person name="Hildebrand F."/>
            <person name="Pallen M.J."/>
        </authorList>
    </citation>
    <scope>NUCLEOTIDE SEQUENCE</scope>
    <source>
        <strain evidence="3">ChiHjej12B11-9795</strain>
    </source>
</reference>
<dbReference type="InterPro" id="IPR006674">
    <property type="entry name" value="HD_domain"/>
</dbReference>
<dbReference type="Pfam" id="PF01966">
    <property type="entry name" value="HD"/>
    <property type="match status" value="1"/>
</dbReference>
<feature type="transmembrane region" description="Helical" evidence="1">
    <location>
        <begin position="277"/>
        <end position="297"/>
    </location>
</feature>
<feature type="transmembrane region" description="Helical" evidence="1">
    <location>
        <begin position="28"/>
        <end position="46"/>
    </location>
</feature>